<evidence type="ECO:0000313" key="4">
    <source>
        <dbReference type="Proteomes" id="UP000243494"/>
    </source>
</evidence>
<organism evidence="3 4">
    <name type="scientific">Romboutsia maritimum</name>
    <dbReference type="NCBI Taxonomy" id="2020948"/>
    <lineage>
        <taxon>Bacteria</taxon>
        <taxon>Bacillati</taxon>
        <taxon>Bacillota</taxon>
        <taxon>Clostridia</taxon>
        <taxon>Peptostreptococcales</taxon>
        <taxon>Peptostreptococcaceae</taxon>
        <taxon>Romboutsia</taxon>
    </lineage>
</organism>
<dbReference type="Gene3D" id="3.40.50.12090">
    <property type="match status" value="2"/>
</dbReference>
<dbReference type="Pfam" id="PF04122">
    <property type="entry name" value="CW_binding_2"/>
    <property type="match status" value="3"/>
</dbReference>
<dbReference type="FunFam" id="3.40.50.12090:FF:000001">
    <property type="entry name" value="Cell surface protein"/>
    <property type="match status" value="1"/>
</dbReference>
<feature type="compositionally biased region" description="Basic and acidic residues" evidence="1">
    <location>
        <begin position="271"/>
        <end position="281"/>
    </location>
</feature>
<dbReference type="EMBL" id="NOJZ02000026">
    <property type="protein sequence ID" value="RDY22806.1"/>
    <property type="molecule type" value="Genomic_DNA"/>
</dbReference>
<dbReference type="PANTHER" id="PTHR30032:SF8">
    <property type="entry name" value="GERMINATION-SPECIFIC N-ACETYLMURAMOYL-L-ALANINE AMIDASE"/>
    <property type="match status" value="1"/>
</dbReference>
<dbReference type="AlphaFoldDB" id="A0A371IQQ7"/>
<dbReference type="InterPro" id="IPR051922">
    <property type="entry name" value="Bact_Sporulation_Assoc"/>
</dbReference>
<protein>
    <submittedName>
        <fullName evidence="3">DUF4430 domain-containing protein</fullName>
    </submittedName>
</protein>
<dbReference type="InterPro" id="IPR007253">
    <property type="entry name" value="Cell_wall-bd_2"/>
</dbReference>
<evidence type="ECO:0000313" key="3">
    <source>
        <dbReference type="EMBL" id="RDY22806.1"/>
    </source>
</evidence>
<dbReference type="Pfam" id="PF14478">
    <property type="entry name" value="DUF4430"/>
    <property type="match status" value="1"/>
</dbReference>
<reference evidence="3 4" key="1">
    <citation type="journal article" date="2017" name="Genome Announc.">
        <title>Draft Genome Sequence of Romboutsia maritimum sp. nov. Strain CCRI-22766(T), Isolated from Coastal Estuarine Mud.</title>
        <authorList>
            <person name="Maheux A.F."/>
            <person name="Boudreau D.K."/>
            <person name="Berube E."/>
            <person name="Boissinot M."/>
            <person name="Raymond F."/>
            <person name="Brodeur S."/>
            <person name="Corbeil J."/>
            <person name="Brightwell G."/>
            <person name="Broda D."/>
            <person name="Omar R.F."/>
            <person name="Bergeron M.G."/>
        </authorList>
    </citation>
    <scope>NUCLEOTIDE SEQUENCE [LARGE SCALE GENOMIC DNA]</scope>
    <source>
        <strain evidence="3 4">CCRI-22766</strain>
    </source>
</reference>
<evidence type="ECO:0000259" key="2">
    <source>
        <dbReference type="Pfam" id="PF14478"/>
    </source>
</evidence>
<sequence>MKDKLLKKITGITVTLVMCLVSVPLSFADKSEKPKGYVTMSVEKFTLGQGYIKEPVKVPFYEGDRVSHLITRLLGKGNYTNTGTVDDKSGTVEKGFYLASVRDRDNSKPKIPQYIMDEIEKADKEVDEEKQDPDFLGEFDYTNMSGWMYCVNNWFPNYGSGTYTPKDGDVIRWQFTTFGYGSDIGGGMIKPDGTDADNFQGSYKSIANKDKLTEKIAEINSVSNKSKILSNDKVQSEYDNAYRVLENVESSQSKVDNALNQLEDALDDSEKENTKPNKGSDEKEDTNLNNKENTKPSENESLNIKEEKLVGNSRYETAIKVSNSGWNTSKNVVLVNGAKIPDALAATPFAKQIDAPILLTETEKLNESTKSEIQRLKSEHVFIIGGEGVVSNQVKSDLQNLGIKVERIAGSTRFETSLEIAKKLVDKVSISEMSVVNGEKGLCDATSIAAVAANKNMPILLMPTKGTNIYDNFIKDNNVSKTYIIGQSAAISKEIENKLPNCERIGGIDRNETNAKIVSKFYGGNDLSNVFVCKNGSVKENQLIDALSVGVLAAKENAPVVIVGDSLSNPQINTLKYKNVTKITQIGGGCEKSFNEIKGLYTK</sequence>
<proteinExistence type="predicted"/>
<comment type="caution">
    <text evidence="3">The sequence shown here is derived from an EMBL/GenBank/DDBJ whole genome shotgun (WGS) entry which is preliminary data.</text>
</comment>
<dbReference type="RefSeq" id="WP_095404455.1">
    <property type="nucleotide sequence ID" value="NZ_NOJZ02000026.1"/>
</dbReference>
<name>A0A371IQQ7_9FIRM</name>
<keyword evidence="4" id="KW-1185">Reference proteome</keyword>
<gene>
    <name evidence="3" type="ORF">CHF27_011555</name>
</gene>
<dbReference type="OrthoDB" id="411361at2"/>
<dbReference type="InterPro" id="IPR027954">
    <property type="entry name" value="Transcobalamin-like_C"/>
</dbReference>
<dbReference type="PANTHER" id="PTHR30032">
    <property type="entry name" value="N-ACETYLMURAMOYL-L-ALANINE AMIDASE-RELATED"/>
    <property type="match status" value="1"/>
</dbReference>
<dbReference type="Proteomes" id="UP000243494">
    <property type="component" value="Unassembled WGS sequence"/>
</dbReference>
<evidence type="ECO:0000256" key="1">
    <source>
        <dbReference type="SAM" id="MobiDB-lite"/>
    </source>
</evidence>
<feature type="compositionally biased region" description="Basic and acidic residues" evidence="1">
    <location>
        <begin position="292"/>
        <end position="305"/>
    </location>
</feature>
<feature type="region of interest" description="Disordered" evidence="1">
    <location>
        <begin position="263"/>
        <end position="305"/>
    </location>
</feature>
<accession>A0A371IQQ7</accession>
<feature type="domain" description="Transcobalamin-like C-terminal" evidence="2">
    <location>
        <begin position="139"/>
        <end position="176"/>
    </location>
</feature>